<keyword evidence="4" id="KW-1185">Reference proteome</keyword>
<dbReference type="InterPro" id="IPR001119">
    <property type="entry name" value="SLH_dom"/>
</dbReference>
<dbReference type="RefSeq" id="WP_209988913.1">
    <property type="nucleotide sequence ID" value="NZ_JBHUKY010000050.1"/>
</dbReference>
<dbReference type="Pfam" id="PF13753">
    <property type="entry name" value="SWM_repeat"/>
    <property type="match status" value="4"/>
</dbReference>
<evidence type="ECO:0000259" key="2">
    <source>
        <dbReference type="PROSITE" id="PS51272"/>
    </source>
</evidence>
<dbReference type="InterPro" id="IPR028059">
    <property type="entry name" value="SWM_rpt"/>
</dbReference>
<evidence type="ECO:0000256" key="1">
    <source>
        <dbReference type="ARBA" id="ARBA00022729"/>
    </source>
</evidence>
<dbReference type="NCBIfam" id="TIGR02059">
    <property type="entry name" value="swm_rep_I"/>
    <property type="match status" value="4"/>
</dbReference>
<evidence type="ECO:0000313" key="3">
    <source>
        <dbReference type="EMBL" id="MFD2412772.1"/>
    </source>
</evidence>
<name>A0ABW5FGA2_9BACL</name>
<keyword evidence="1" id="KW-0732">Signal</keyword>
<comment type="caution">
    <text evidence="3">The sequence shown here is derived from an EMBL/GenBank/DDBJ whole genome shotgun (WGS) entry which is preliminary data.</text>
</comment>
<dbReference type="EMBL" id="JBHUKY010000050">
    <property type="protein sequence ID" value="MFD2412772.1"/>
    <property type="molecule type" value="Genomic_DNA"/>
</dbReference>
<dbReference type="Gene3D" id="2.60.40.1220">
    <property type="match status" value="2"/>
</dbReference>
<feature type="domain" description="SLH" evidence="2">
    <location>
        <begin position="1284"/>
        <end position="1343"/>
    </location>
</feature>
<proteinExistence type="predicted"/>
<protein>
    <submittedName>
        <fullName evidence="3">Ig-like domain-containing protein</fullName>
    </submittedName>
</protein>
<dbReference type="Pfam" id="PF00395">
    <property type="entry name" value="SLH"/>
    <property type="match status" value="3"/>
</dbReference>
<organism evidence="3 4">
    <name type="scientific">Paenibacillus rhizoplanae</name>
    <dbReference type="NCBI Taxonomy" id="1917181"/>
    <lineage>
        <taxon>Bacteria</taxon>
        <taxon>Bacillati</taxon>
        <taxon>Bacillota</taxon>
        <taxon>Bacilli</taxon>
        <taxon>Bacillales</taxon>
        <taxon>Paenibacillaceae</taxon>
        <taxon>Paenibacillus</taxon>
    </lineage>
</organism>
<sequence>MKKKLRIGTAIIIAGNLLLGLGSPAIGIHTSAVYAASEFGISISPANGAAFVNVGASLGLSFDRQVIPQAGKITITDVNAETVFTEIAIGSAGLIGNSASYEIKLGSSLKFAPYKTYSVSVPKGLFKDSAGNESAATSWKFTTAPEVNPAIIASSMSPAINSRIEAASLTELSIRLSGVLTAGGGSVRLLSSADNAVIQEFAIRDGEAGVAFQSADSSTTVTLTLANKLPSGGNYYVLIDGYAFKDANNTTYQGIASGSGWSFSTIGTGTISASTAPANASFGASVSGALKLYFDRPMSPASGVISVSPGAEGDPRTRWLNVNSTNVTGGGSSAITLLPASTASPLLSGTLYTVTIPQGAFYDQDGHIFPASGPYSWTFTTASLTSLSVAALSPADRSESVDISKTIAVNFNRDVVYNNTVTNGVVLYKSNGSKVAVTVQQGASAKEFLIKPSAVLESDTIYYIDIAKGTFTDAADPSVQYEGLSGTKSWSFRTVAIDKTPPALTSAVLENNRTIRLRYNETLNASVALLASSFGVTVNEETRNIESAYIQGDSVFVVISTGIAVGQNVKISYTGGVRTIQDTSGNAAPTFSGQQITNTIESALPTPKEGRITGRTVTLTFNDTLKTVSPYAYEQFVVTTDGYSLGVNSISTSGNTLYLNVGSEVGNSESVRVSYYAGSYPLVSSLGQNIANFAEFNIRNSKDNVPPVFQNATGAGNKILLNYNEGLSTINLPMNSQFSVLVGGKPNYVTNVSVSGTQATLTLQNALPLSGTVTVSYVPGTLGLSDLNGNRAAYVDLQPVSVTSATVVSEISIATVKGTELNVTFTKSMQSSSKLYANQFGIKADGSSIDVQDFSLSGTLLKLNLSQAVTAGQKVELSYLSGAGMITDTNGNSLPSFNSLSVQNLTTGVTGNGSRPSYLGTLPASEFGKEYALLKSDSALAVTDLSVYKQMVKRYDLNAERMAASYQYLKLAGADELVFEVPSTEKSAYVTVPLKALSDVAASNKNAKLIIRYGDHMYGVKLSDIDVNSLIASLGTDISKVSLVLRMESVPGGTFYSFEQKIGSQAMRNVTGLIDLRLTGSIKDNYSNAKELNVAGQYTVRNAAVLNSAQTMAAGVDSTYNDAIYLPAQIAIVGSNSVVSARTNGNQVVGVFISLRTFGDMTSHWSKTAVAELAAKNIIDSSYGTAFKPDQPITRSEFAVMLSRGLGLQAVRGGASQFKDVRPFTQTSDFIEAAAKAGIINGNTDGTFRSEDKITREQMAIMMVRALEYTGQPVTLSASVIDTLSPFKDRSKILSQSIEFVAKAVKAGIIQGVSTTQFQPQGNATRGQAAVMLQRMLKTAGYL</sequence>
<gene>
    <name evidence="3" type="ORF">ACFSX3_23080</name>
</gene>
<dbReference type="PROSITE" id="PS51272">
    <property type="entry name" value="SLH"/>
    <property type="match status" value="3"/>
</dbReference>
<dbReference type="InterPro" id="IPR011801">
    <property type="entry name" value="Swm_rep_I_cyn"/>
</dbReference>
<feature type="domain" description="SLH" evidence="2">
    <location>
        <begin position="1153"/>
        <end position="1216"/>
    </location>
</feature>
<dbReference type="InterPro" id="IPR014755">
    <property type="entry name" value="Cu-Rt/internalin_Ig-like"/>
</dbReference>
<feature type="domain" description="SLH" evidence="2">
    <location>
        <begin position="1217"/>
        <end position="1277"/>
    </location>
</feature>
<evidence type="ECO:0000313" key="4">
    <source>
        <dbReference type="Proteomes" id="UP001597448"/>
    </source>
</evidence>
<dbReference type="InterPro" id="IPR032812">
    <property type="entry name" value="SbsA_Ig"/>
</dbReference>
<dbReference type="Proteomes" id="UP001597448">
    <property type="component" value="Unassembled WGS sequence"/>
</dbReference>
<accession>A0ABW5FGA2</accession>
<dbReference type="Pfam" id="PF13205">
    <property type="entry name" value="Big_5"/>
    <property type="match status" value="3"/>
</dbReference>
<dbReference type="InterPro" id="IPR051465">
    <property type="entry name" value="Cell_Envelope_Struct_Comp"/>
</dbReference>
<reference evidence="4" key="1">
    <citation type="journal article" date="2019" name="Int. J. Syst. Evol. Microbiol.">
        <title>The Global Catalogue of Microorganisms (GCM) 10K type strain sequencing project: providing services to taxonomists for standard genome sequencing and annotation.</title>
        <authorList>
            <consortium name="The Broad Institute Genomics Platform"/>
            <consortium name="The Broad Institute Genome Sequencing Center for Infectious Disease"/>
            <person name="Wu L."/>
            <person name="Ma J."/>
        </authorList>
    </citation>
    <scope>NUCLEOTIDE SEQUENCE [LARGE SCALE GENOMIC DNA]</scope>
    <source>
        <strain evidence="4">CCM 8725</strain>
    </source>
</reference>
<dbReference type="PANTHER" id="PTHR43308">
    <property type="entry name" value="OUTER MEMBRANE PROTEIN ALPHA-RELATED"/>
    <property type="match status" value="1"/>
</dbReference>